<evidence type="ECO:0000259" key="2">
    <source>
        <dbReference type="Pfam" id="PF00004"/>
    </source>
</evidence>
<dbReference type="Pfam" id="PF22942">
    <property type="entry name" value="DUF7025"/>
    <property type="match status" value="1"/>
</dbReference>
<dbReference type="InterPro" id="IPR054289">
    <property type="entry name" value="DUF7025"/>
</dbReference>
<reference evidence="4" key="2">
    <citation type="submission" date="2023-05" db="EMBL/GenBank/DDBJ databases">
        <authorList>
            <consortium name="Lawrence Berkeley National Laboratory"/>
            <person name="Steindorff A."/>
            <person name="Hensen N."/>
            <person name="Bonometti L."/>
            <person name="Westerberg I."/>
            <person name="Brannstrom I.O."/>
            <person name="Guillou S."/>
            <person name="Cros-Aarteil S."/>
            <person name="Calhoun S."/>
            <person name="Haridas S."/>
            <person name="Kuo A."/>
            <person name="Mondo S."/>
            <person name="Pangilinan J."/>
            <person name="Riley R."/>
            <person name="Labutti K."/>
            <person name="Andreopoulos B."/>
            <person name="Lipzen A."/>
            <person name="Chen C."/>
            <person name="Yanf M."/>
            <person name="Daum C."/>
            <person name="Ng V."/>
            <person name="Clum A."/>
            <person name="Ohm R."/>
            <person name="Martin F."/>
            <person name="Silar P."/>
            <person name="Natvig D."/>
            <person name="Lalanne C."/>
            <person name="Gautier V."/>
            <person name="Ament-Velasquez S.L."/>
            <person name="Kruys A."/>
            <person name="Hutchinson M.I."/>
            <person name="Powell A.J."/>
            <person name="Barry K."/>
            <person name="Miller A.N."/>
            <person name="Grigoriev I.V."/>
            <person name="Debuchy R."/>
            <person name="Gladieux P."/>
            <person name="Thoren M.H."/>
            <person name="Johannesson H."/>
        </authorList>
    </citation>
    <scope>NUCLEOTIDE SEQUENCE</scope>
    <source>
        <strain evidence="4">CBS 731.68</strain>
    </source>
</reference>
<name>A0AAN6TYX6_9PEZI</name>
<feature type="domain" description="DUF7025" evidence="3">
    <location>
        <begin position="234"/>
        <end position="315"/>
    </location>
</feature>
<accession>A0AAN6TYX6</accession>
<dbReference type="Gene3D" id="3.40.50.300">
    <property type="entry name" value="P-loop containing nucleotide triphosphate hydrolases"/>
    <property type="match status" value="1"/>
</dbReference>
<organism evidence="4 5">
    <name type="scientific">Parathielavia appendiculata</name>
    <dbReference type="NCBI Taxonomy" id="2587402"/>
    <lineage>
        <taxon>Eukaryota</taxon>
        <taxon>Fungi</taxon>
        <taxon>Dikarya</taxon>
        <taxon>Ascomycota</taxon>
        <taxon>Pezizomycotina</taxon>
        <taxon>Sordariomycetes</taxon>
        <taxon>Sordariomycetidae</taxon>
        <taxon>Sordariales</taxon>
        <taxon>Chaetomiaceae</taxon>
        <taxon>Parathielavia</taxon>
    </lineage>
</organism>
<dbReference type="AlphaFoldDB" id="A0AAN6TYX6"/>
<reference evidence="4" key="1">
    <citation type="journal article" date="2023" name="Mol. Phylogenet. Evol.">
        <title>Genome-scale phylogeny and comparative genomics of the fungal order Sordariales.</title>
        <authorList>
            <person name="Hensen N."/>
            <person name="Bonometti L."/>
            <person name="Westerberg I."/>
            <person name="Brannstrom I.O."/>
            <person name="Guillou S."/>
            <person name="Cros-Aarteil S."/>
            <person name="Calhoun S."/>
            <person name="Haridas S."/>
            <person name="Kuo A."/>
            <person name="Mondo S."/>
            <person name="Pangilinan J."/>
            <person name="Riley R."/>
            <person name="LaButti K."/>
            <person name="Andreopoulos B."/>
            <person name="Lipzen A."/>
            <person name="Chen C."/>
            <person name="Yan M."/>
            <person name="Daum C."/>
            <person name="Ng V."/>
            <person name="Clum A."/>
            <person name="Steindorff A."/>
            <person name="Ohm R.A."/>
            <person name="Martin F."/>
            <person name="Silar P."/>
            <person name="Natvig D.O."/>
            <person name="Lalanne C."/>
            <person name="Gautier V."/>
            <person name="Ament-Velasquez S.L."/>
            <person name="Kruys A."/>
            <person name="Hutchinson M.I."/>
            <person name="Powell A.J."/>
            <person name="Barry K."/>
            <person name="Miller A.N."/>
            <person name="Grigoriev I.V."/>
            <person name="Debuchy R."/>
            <person name="Gladieux P."/>
            <person name="Hiltunen Thoren M."/>
            <person name="Johannesson H."/>
        </authorList>
    </citation>
    <scope>NUCLEOTIDE SEQUENCE</scope>
    <source>
        <strain evidence="4">CBS 731.68</strain>
    </source>
</reference>
<proteinExistence type="predicted"/>
<evidence type="ECO:0000313" key="5">
    <source>
        <dbReference type="Proteomes" id="UP001302602"/>
    </source>
</evidence>
<dbReference type="RefSeq" id="XP_062647073.1">
    <property type="nucleotide sequence ID" value="XM_062796382.1"/>
</dbReference>
<dbReference type="GO" id="GO:0005524">
    <property type="term" value="F:ATP binding"/>
    <property type="evidence" value="ECO:0007669"/>
    <property type="project" value="InterPro"/>
</dbReference>
<feature type="domain" description="ATPase AAA-type core" evidence="2">
    <location>
        <begin position="437"/>
        <end position="531"/>
    </location>
</feature>
<sequence>MVEGMPQLRLHARQPQRHGQDNLDHPAYMYGMDGAADFDHEGPAGGQSTWRSAVSSPNANNNVNSDVQIIPPRSHWPYTDHPNAPSNPGFGSRSQQQGQRETVHVFLDRSSRQSGGSDAQANQHSTATDWEDIYTGGQGWFWDKRTRRYRYVKTAKPKTEGKFSRYVVAVSRFINTKEEVKLLYHARPALSARLREEETLEAKNTTLIFELKAVIGYTNEHFGHVVTDPDAVPVNYITFEHLWTLLPPNTLAYIKDKLNQAKKYRVKSSVYRKYMDGTEEFPLSVHYLDSDDHQTDYLGRQPLKIKSFQGSAPIARPPPSGVQGHALQERKPQFRGAEEMTAIFNSHGRVVLNRTSFEALDPNSSLAPLGNKKRGAFAASKIGEIKWSDTIIDSLVLNPGRKASIRALILKHGLKESATEAFDNFVSGKGRGLMGGLSGPPGVGITLTAEAVAGIARRPIYMISSGKLGGSPVSVQTNLARVSELSEAWNAVVHLDEADALLHQRTSDNLSRNAITSIFLRHLDLDDSFQSRIRFTFEDQQLDESAEEDLFKQHRPSPIVAVSSPF</sequence>
<evidence type="ECO:0000313" key="4">
    <source>
        <dbReference type="EMBL" id="KAK4123302.1"/>
    </source>
</evidence>
<dbReference type="GeneID" id="87833150"/>
<dbReference type="EMBL" id="MU853229">
    <property type="protein sequence ID" value="KAK4123302.1"/>
    <property type="molecule type" value="Genomic_DNA"/>
</dbReference>
<protein>
    <submittedName>
        <fullName evidence="4">Uncharacterized protein</fullName>
    </submittedName>
</protein>
<dbReference type="InterPro" id="IPR027417">
    <property type="entry name" value="P-loop_NTPase"/>
</dbReference>
<dbReference type="PANTHER" id="PTHR46411">
    <property type="entry name" value="FAMILY ATPASE, PUTATIVE-RELATED"/>
    <property type="match status" value="1"/>
</dbReference>
<feature type="compositionally biased region" description="Low complexity" evidence="1">
    <location>
        <begin position="91"/>
        <end position="100"/>
    </location>
</feature>
<keyword evidence="5" id="KW-1185">Reference proteome</keyword>
<evidence type="ECO:0000259" key="3">
    <source>
        <dbReference type="Pfam" id="PF22942"/>
    </source>
</evidence>
<dbReference type="Pfam" id="PF00004">
    <property type="entry name" value="AAA"/>
    <property type="match status" value="1"/>
</dbReference>
<evidence type="ECO:0000256" key="1">
    <source>
        <dbReference type="SAM" id="MobiDB-lite"/>
    </source>
</evidence>
<dbReference type="InterPro" id="IPR003959">
    <property type="entry name" value="ATPase_AAA_core"/>
</dbReference>
<dbReference type="PANTHER" id="PTHR46411:SF3">
    <property type="entry name" value="AAA+ ATPASE DOMAIN-CONTAINING PROTEIN"/>
    <property type="match status" value="1"/>
</dbReference>
<feature type="region of interest" description="Disordered" evidence="1">
    <location>
        <begin position="1"/>
        <end position="102"/>
    </location>
</feature>
<dbReference type="SUPFAM" id="SSF52540">
    <property type="entry name" value="P-loop containing nucleoside triphosphate hydrolases"/>
    <property type="match status" value="1"/>
</dbReference>
<gene>
    <name evidence="4" type="ORF">N657DRAFT_681412</name>
</gene>
<dbReference type="Proteomes" id="UP001302602">
    <property type="component" value="Unassembled WGS sequence"/>
</dbReference>
<comment type="caution">
    <text evidence="4">The sequence shown here is derived from an EMBL/GenBank/DDBJ whole genome shotgun (WGS) entry which is preliminary data.</text>
</comment>
<feature type="compositionally biased region" description="Low complexity" evidence="1">
    <location>
        <begin position="52"/>
        <end position="65"/>
    </location>
</feature>
<dbReference type="GO" id="GO:0016887">
    <property type="term" value="F:ATP hydrolysis activity"/>
    <property type="evidence" value="ECO:0007669"/>
    <property type="project" value="InterPro"/>
</dbReference>